<feature type="chain" id="PRO_5031539771" evidence="2">
    <location>
        <begin position="40"/>
        <end position="377"/>
    </location>
</feature>
<feature type="signal peptide" evidence="2">
    <location>
        <begin position="1"/>
        <end position="39"/>
    </location>
</feature>
<dbReference type="RefSeq" id="WP_184437249.1">
    <property type="nucleotide sequence ID" value="NZ_JACIGI010000038.1"/>
</dbReference>
<dbReference type="Proteomes" id="UP000555728">
    <property type="component" value="Unassembled WGS sequence"/>
</dbReference>
<dbReference type="SUPFAM" id="SSF53850">
    <property type="entry name" value="Periplasmic binding protein-like II"/>
    <property type="match status" value="1"/>
</dbReference>
<dbReference type="EMBL" id="JACIGI010000038">
    <property type="protein sequence ID" value="MBB4287473.1"/>
    <property type="molecule type" value="Genomic_DNA"/>
</dbReference>
<proteinExistence type="predicted"/>
<sequence>MPFSTPHLRVSRLRATRLRVTLAAACALAVAGTAGSALAAEALNVVSWGGAYTKSQVEAYHKPWMEQTGNQINSIDYDGNVAPVKAQVESGNVTWDVVDVELSDAVRLCDEGLLELMPLDELPPAPDGTPAEDDFIQGTLHDCAVATIVWTNIYAYDETQFPDNPPTTIADFFDVESFPGKRGMRKIAKANLEFALMADGVPPADVYDVLSTPEGVDRAFAVLDKIKDHVVWWEAGAQPPQMLADGEVAMTTAYNGRIFNAIAVEDKPFEIVWDGQVWDLDLWVIPKDAPNKDLAWEFVKFSTATEQIARQAEWISYGPARQSSVPLIGSHAEAGIPMGPHMPTAPENFKNALQNDFLWWADHADEMNERFNAWLVQ</sequence>
<dbReference type="InterPro" id="IPR006059">
    <property type="entry name" value="SBP"/>
</dbReference>
<evidence type="ECO:0000256" key="2">
    <source>
        <dbReference type="SAM" id="SignalP"/>
    </source>
</evidence>
<gene>
    <name evidence="3" type="ORF">GGD88_003222</name>
</gene>
<accession>A0A7W6WM75</accession>
<protein>
    <submittedName>
        <fullName evidence="3">Putative spermidine/putrescine transport system substrate-binding protein</fullName>
    </submittedName>
</protein>
<keyword evidence="4" id="KW-1185">Reference proteome</keyword>
<dbReference type="Pfam" id="PF13416">
    <property type="entry name" value="SBP_bac_8"/>
    <property type="match status" value="1"/>
</dbReference>
<dbReference type="Gene3D" id="3.40.190.10">
    <property type="entry name" value="Periplasmic binding protein-like II"/>
    <property type="match status" value="2"/>
</dbReference>
<dbReference type="PANTHER" id="PTHR30222">
    <property type="entry name" value="SPERMIDINE/PUTRESCINE-BINDING PERIPLASMIC PROTEIN"/>
    <property type="match status" value="1"/>
</dbReference>
<organism evidence="3 4">
    <name type="scientific">Roseospira goensis</name>
    <dbReference type="NCBI Taxonomy" id="391922"/>
    <lineage>
        <taxon>Bacteria</taxon>
        <taxon>Pseudomonadati</taxon>
        <taxon>Pseudomonadota</taxon>
        <taxon>Alphaproteobacteria</taxon>
        <taxon>Rhodospirillales</taxon>
        <taxon>Rhodospirillaceae</taxon>
        <taxon>Roseospira</taxon>
    </lineage>
</organism>
<dbReference type="CDD" id="cd13589">
    <property type="entry name" value="PBP2_polyamine_RpCGA009"/>
    <property type="match status" value="1"/>
</dbReference>
<comment type="caution">
    <text evidence="3">The sequence shown here is derived from an EMBL/GenBank/DDBJ whole genome shotgun (WGS) entry which is preliminary data.</text>
</comment>
<name>A0A7W6WM75_9PROT</name>
<dbReference type="AlphaFoldDB" id="A0A7W6WM75"/>
<reference evidence="3 4" key="1">
    <citation type="submission" date="2020-08" db="EMBL/GenBank/DDBJ databases">
        <title>Genome sequencing of Purple Non-Sulfur Bacteria from various extreme environments.</title>
        <authorList>
            <person name="Mayer M."/>
        </authorList>
    </citation>
    <scope>NUCLEOTIDE SEQUENCE [LARGE SCALE GENOMIC DNA]</scope>
    <source>
        <strain evidence="3 4">JA135</strain>
    </source>
</reference>
<keyword evidence="1 2" id="KW-0732">Signal</keyword>
<evidence type="ECO:0000256" key="1">
    <source>
        <dbReference type="ARBA" id="ARBA00022729"/>
    </source>
</evidence>
<dbReference type="PANTHER" id="PTHR30222:SF2">
    <property type="entry name" value="ABC TRANSPORTER SUBSTRATE-BINDING PROTEIN"/>
    <property type="match status" value="1"/>
</dbReference>
<evidence type="ECO:0000313" key="3">
    <source>
        <dbReference type="EMBL" id="MBB4287473.1"/>
    </source>
</evidence>
<evidence type="ECO:0000313" key="4">
    <source>
        <dbReference type="Proteomes" id="UP000555728"/>
    </source>
</evidence>